<dbReference type="PANTHER" id="PTHR13200:SF1">
    <property type="entry name" value="NUCLEIC ACID BINDING PROTEIN"/>
    <property type="match status" value="1"/>
</dbReference>
<evidence type="ECO:0000313" key="6">
    <source>
        <dbReference type="Proteomes" id="UP000886520"/>
    </source>
</evidence>
<accession>A0A9D4U5V9</accession>
<dbReference type="Pfam" id="PF10237">
    <property type="entry name" value="N6-adenineMlase"/>
    <property type="match status" value="1"/>
</dbReference>
<dbReference type="PROSITE" id="PS00092">
    <property type="entry name" value="N6_MTASE"/>
    <property type="match status" value="1"/>
</dbReference>
<dbReference type="Gene3D" id="3.40.50.150">
    <property type="entry name" value="Vaccinia Virus protein VP39"/>
    <property type="match status" value="1"/>
</dbReference>
<dbReference type="SUPFAM" id="SSF53335">
    <property type="entry name" value="S-adenosyl-L-methionine-dependent methyltransferases"/>
    <property type="match status" value="1"/>
</dbReference>
<keyword evidence="3" id="KW-0489">Methyltransferase</keyword>
<reference evidence="5" key="1">
    <citation type="submission" date="2021-01" db="EMBL/GenBank/DDBJ databases">
        <title>Adiantum capillus-veneris genome.</title>
        <authorList>
            <person name="Fang Y."/>
            <person name="Liao Q."/>
        </authorList>
    </citation>
    <scope>NUCLEOTIDE SEQUENCE</scope>
    <source>
        <strain evidence="5">H3</strain>
        <tissue evidence="5">Leaf</tissue>
    </source>
</reference>
<evidence type="ECO:0008006" key="7">
    <source>
        <dbReference type="Google" id="ProtNLM"/>
    </source>
</evidence>
<comment type="caution">
    <text evidence="5">The sequence shown here is derived from an EMBL/GenBank/DDBJ whole genome shotgun (WGS) entry which is preliminary data.</text>
</comment>
<dbReference type="GO" id="GO:0005737">
    <property type="term" value="C:cytoplasm"/>
    <property type="evidence" value="ECO:0007669"/>
    <property type="project" value="UniProtKB-SubCell"/>
</dbReference>
<evidence type="ECO:0000256" key="2">
    <source>
        <dbReference type="ARBA" id="ARBA00022490"/>
    </source>
</evidence>
<dbReference type="GO" id="GO:0016279">
    <property type="term" value="F:protein-lysine N-methyltransferase activity"/>
    <property type="evidence" value="ECO:0007669"/>
    <property type="project" value="InterPro"/>
</dbReference>
<proteinExistence type="predicted"/>
<evidence type="ECO:0000256" key="1">
    <source>
        <dbReference type="ARBA" id="ARBA00004496"/>
    </source>
</evidence>
<keyword evidence="6" id="KW-1185">Reference proteome</keyword>
<gene>
    <name evidence="5" type="ORF">GOP47_0022690</name>
</gene>
<dbReference type="InterPro" id="IPR019369">
    <property type="entry name" value="Efm5/EEF1AKMT1"/>
</dbReference>
<dbReference type="Proteomes" id="UP000886520">
    <property type="component" value="Chromosome 22"/>
</dbReference>
<evidence type="ECO:0000256" key="3">
    <source>
        <dbReference type="ARBA" id="ARBA00022603"/>
    </source>
</evidence>
<protein>
    <recommendedName>
        <fullName evidence="7">N6-adenine methyltransferase</fullName>
    </recommendedName>
</protein>
<dbReference type="OrthoDB" id="206354at2759"/>
<comment type="subcellular location">
    <subcellularLocation>
        <location evidence="1">Cytoplasm</location>
    </subcellularLocation>
</comment>
<keyword evidence="4" id="KW-0808">Transferase</keyword>
<dbReference type="InterPro" id="IPR029063">
    <property type="entry name" value="SAM-dependent_MTases_sf"/>
</dbReference>
<dbReference type="PANTHER" id="PTHR13200">
    <property type="entry name" value="EEF1A LYSINE METHYLTRANSFERASE 1"/>
    <property type="match status" value="1"/>
</dbReference>
<dbReference type="InterPro" id="IPR041370">
    <property type="entry name" value="Mlase_EEF1AKMT1/ZCCHC4"/>
</dbReference>
<evidence type="ECO:0000313" key="5">
    <source>
        <dbReference type="EMBL" id="KAI5062151.1"/>
    </source>
</evidence>
<organism evidence="5 6">
    <name type="scientific">Adiantum capillus-veneris</name>
    <name type="common">Maidenhair fern</name>
    <dbReference type="NCBI Taxonomy" id="13818"/>
    <lineage>
        <taxon>Eukaryota</taxon>
        <taxon>Viridiplantae</taxon>
        <taxon>Streptophyta</taxon>
        <taxon>Embryophyta</taxon>
        <taxon>Tracheophyta</taxon>
        <taxon>Polypodiopsida</taxon>
        <taxon>Polypodiidae</taxon>
        <taxon>Polypodiales</taxon>
        <taxon>Pteridineae</taxon>
        <taxon>Pteridaceae</taxon>
        <taxon>Vittarioideae</taxon>
        <taxon>Adiantum</taxon>
    </lineage>
</organism>
<name>A0A9D4U5V9_ADICA</name>
<dbReference type="InterPro" id="IPR002052">
    <property type="entry name" value="DNA_methylase_N6_adenine_CS"/>
</dbReference>
<sequence>MKHNQSQEIEDNAKKAAFLSTPSLYFSLNDHHLKKSSYIFDIDTQWKKHANFIKWDFNSPLNIPEHMWHAFDLVLIDPPFITSEVWCKYAEATLLLLARGGKIILSTVKENAELLNHLLNVRPQVFEPCIPHLVYQYTFFTNYQTKHLSLYNPEIYQG</sequence>
<keyword evidence="2" id="KW-0963">Cytoplasm</keyword>
<evidence type="ECO:0000256" key="4">
    <source>
        <dbReference type="ARBA" id="ARBA00022679"/>
    </source>
</evidence>
<dbReference type="EMBL" id="JABFUD020000022">
    <property type="protein sequence ID" value="KAI5062151.1"/>
    <property type="molecule type" value="Genomic_DNA"/>
</dbReference>
<dbReference type="AlphaFoldDB" id="A0A9D4U5V9"/>
<dbReference type="GO" id="GO:0003676">
    <property type="term" value="F:nucleic acid binding"/>
    <property type="evidence" value="ECO:0007669"/>
    <property type="project" value="InterPro"/>
</dbReference>
<dbReference type="GO" id="GO:0032259">
    <property type="term" value="P:methylation"/>
    <property type="evidence" value="ECO:0007669"/>
    <property type="project" value="UniProtKB-KW"/>
</dbReference>